<protein>
    <submittedName>
        <fullName evidence="2">Aminopeptidase P family N-terminal domain-containing protein</fullName>
    </submittedName>
</protein>
<comment type="caution">
    <text evidence="2">The sequence shown here is derived from an EMBL/GenBank/DDBJ whole genome shotgun (WGS) entry which is preliminary data.</text>
</comment>
<evidence type="ECO:0000259" key="1">
    <source>
        <dbReference type="Pfam" id="PF01321"/>
    </source>
</evidence>
<accession>A0ABD5SCP6</accession>
<dbReference type="PANTHER" id="PTHR46112:SF3">
    <property type="entry name" value="AMINOPEPTIDASE YPDF"/>
    <property type="match status" value="1"/>
</dbReference>
<feature type="domain" description="Creatinase N-terminal" evidence="1">
    <location>
        <begin position="9"/>
        <end position="112"/>
    </location>
</feature>
<reference evidence="2 3" key="1">
    <citation type="journal article" date="2019" name="Int. J. Syst. Evol. Microbiol.">
        <title>The Global Catalogue of Microorganisms (GCM) 10K type strain sequencing project: providing services to taxonomists for standard genome sequencing and annotation.</title>
        <authorList>
            <consortium name="The Broad Institute Genomics Platform"/>
            <consortium name="The Broad Institute Genome Sequencing Center for Infectious Disease"/>
            <person name="Wu L."/>
            <person name="Ma J."/>
        </authorList>
    </citation>
    <scope>NUCLEOTIDE SEQUENCE [LARGE SCALE GENOMIC DNA]</scope>
    <source>
        <strain evidence="2 3">CGMCC 1.3239</strain>
    </source>
</reference>
<gene>
    <name evidence="2" type="ORF">ACFQEU_15285</name>
</gene>
<name>A0ABD5SCP6_9EURY</name>
<evidence type="ECO:0000313" key="2">
    <source>
        <dbReference type="EMBL" id="MFC6754807.1"/>
    </source>
</evidence>
<keyword evidence="2" id="KW-0031">Aminopeptidase</keyword>
<dbReference type="Gene3D" id="3.40.350.10">
    <property type="entry name" value="Creatinase/prolidase N-terminal domain"/>
    <property type="match status" value="1"/>
</dbReference>
<dbReference type="InterPro" id="IPR050659">
    <property type="entry name" value="Peptidase_M24B"/>
</dbReference>
<sequence>MTDDTYTTRRARTRDRLAAVDADGLVCFPSRNLQYLTGFNEEPGERHFLLIVPATDPATLLVPELYGEQVRSETDVDDVRTWADGDDPREAARDVLDEHDLRSGRLLVDDTMWARFTQDLRAVA</sequence>
<feature type="non-terminal residue" evidence="2">
    <location>
        <position position="124"/>
    </location>
</feature>
<dbReference type="Pfam" id="PF01321">
    <property type="entry name" value="Creatinase_N"/>
    <property type="match status" value="1"/>
</dbReference>
<dbReference type="SUPFAM" id="SSF53092">
    <property type="entry name" value="Creatinase/prolidase N-terminal domain"/>
    <property type="match status" value="1"/>
</dbReference>
<dbReference type="GO" id="GO:0004177">
    <property type="term" value="F:aminopeptidase activity"/>
    <property type="evidence" value="ECO:0007669"/>
    <property type="project" value="UniProtKB-KW"/>
</dbReference>
<keyword evidence="2" id="KW-0378">Hydrolase</keyword>
<dbReference type="AlphaFoldDB" id="A0ABD5SCP6"/>
<proteinExistence type="predicted"/>
<dbReference type="PANTHER" id="PTHR46112">
    <property type="entry name" value="AMINOPEPTIDASE"/>
    <property type="match status" value="1"/>
</dbReference>
<dbReference type="RefSeq" id="WP_379783545.1">
    <property type="nucleotide sequence ID" value="NZ_JBHSWW010000379.1"/>
</dbReference>
<dbReference type="InterPro" id="IPR000587">
    <property type="entry name" value="Creatinase_N"/>
</dbReference>
<organism evidence="2 3">
    <name type="scientific">Halorubrum tibetense</name>
    <dbReference type="NCBI Taxonomy" id="175631"/>
    <lineage>
        <taxon>Archaea</taxon>
        <taxon>Methanobacteriati</taxon>
        <taxon>Methanobacteriota</taxon>
        <taxon>Stenosarchaea group</taxon>
        <taxon>Halobacteria</taxon>
        <taxon>Halobacteriales</taxon>
        <taxon>Haloferacaceae</taxon>
        <taxon>Halorubrum</taxon>
    </lineage>
</organism>
<dbReference type="InterPro" id="IPR029149">
    <property type="entry name" value="Creatin/AminoP/Spt16_N"/>
</dbReference>
<evidence type="ECO:0000313" key="3">
    <source>
        <dbReference type="Proteomes" id="UP001596442"/>
    </source>
</evidence>
<keyword evidence="2" id="KW-0645">Protease</keyword>
<keyword evidence="3" id="KW-1185">Reference proteome</keyword>
<dbReference type="Proteomes" id="UP001596442">
    <property type="component" value="Unassembled WGS sequence"/>
</dbReference>
<dbReference type="EMBL" id="JBHSWW010000379">
    <property type="protein sequence ID" value="MFC6754807.1"/>
    <property type="molecule type" value="Genomic_DNA"/>
</dbReference>